<name>A0A167GUJ6_METRR</name>
<organism evidence="3 4">
    <name type="scientific">Metarhizium rileyi (strain RCEF 4871)</name>
    <name type="common">Nomuraea rileyi</name>
    <dbReference type="NCBI Taxonomy" id="1649241"/>
    <lineage>
        <taxon>Eukaryota</taxon>
        <taxon>Fungi</taxon>
        <taxon>Dikarya</taxon>
        <taxon>Ascomycota</taxon>
        <taxon>Pezizomycotina</taxon>
        <taxon>Sordariomycetes</taxon>
        <taxon>Hypocreomycetidae</taxon>
        <taxon>Hypocreales</taxon>
        <taxon>Clavicipitaceae</taxon>
        <taxon>Metarhizium</taxon>
    </lineage>
</organism>
<keyword evidence="4" id="KW-1185">Reference proteome</keyword>
<evidence type="ECO:0000256" key="2">
    <source>
        <dbReference type="SAM" id="SignalP"/>
    </source>
</evidence>
<evidence type="ECO:0000313" key="4">
    <source>
        <dbReference type="Proteomes" id="UP000243498"/>
    </source>
</evidence>
<evidence type="ECO:0000256" key="1">
    <source>
        <dbReference type="SAM" id="MobiDB-lite"/>
    </source>
</evidence>
<dbReference type="EMBL" id="AZHC01000006">
    <property type="protein sequence ID" value="OAA47115.1"/>
    <property type="molecule type" value="Genomic_DNA"/>
</dbReference>
<gene>
    <name evidence="3" type="ORF">NOR_02751</name>
</gene>
<protein>
    <submittedName>
        <fullName evidence="3">Uncharacterized protein</fullName>
    </submittedName>
</protein>
<reference evidence="3 4" key="1">
    <citation type="journal article" date="2016" name="Genome Biol. Evol.">
        <title>Divergent and convergent evolution of fungal pathogenicity.</title>
        <authorList>
            <person name="Shang Y."/>
            <person name="Xiao G."/>
            <person name="Zheng P."/>
            <person name="Cen K."/>
            <person name="Zhan S."/>
            <person name="Wang C."/>
        </authorList>
    </citation>
    <scope>NUCLEOTIDE SEQUENCE [LARGE SCALE GENOMIC DNA]</scope>
    <source>
        <strain evidence="3 4">RCEF 4871</strain>
    </source>
</reference>
<dbReference type="OrthoDB" id="4939837at2759"/>
<keyword evidence="2" id="KW-0732">Signal</keyword>
<dbReference type="AlphaFoldDB" id="A0A167GUJ6"/>
<accession>A0A167GUJ6</accession>
<feature type="region of interest" description="Disordered" evidence="1">
    <location>
        <begin position="19"/>
        <end position="38"/>
    </location>
</feature>
<feature type="compositionally biased region" description="Polar residues" evidence="1">
    <location>
        <begin position="22"/>
        <end position="36"/>
    </location>
</feature>
<proteinExistence type="predicted"/>
<comment type="caution">
    <text evidence="3">The sequence shown here is derived from an EMBL/GenBank/DDBJ whole genome shotgun (WGS) entry which is preliminary data.</text>
</comment>
<feature type="chain" id="PRO_5007887166" evidence="2">
    <location>
        <begin position="19"/>
        <end position="89"/>
    </location>
</feature>
<dbReference type="Proteomes" id="UP000243498">
    <property type="component" value="Unassembled WGS sequence"/>
</dbReference>
<sequence>MVRIAAISLLAFAVSALAAPQGPSNDNEEILNSQGKPLSENKKAEFMKLQEEGDKKFQSLLKTYTPEQNKIESELNEVDEKIKNVLDSE</sequence>
<feature type="signal peptide" evidence="2">
    <location>
        <begin position="1"/>
        <end position="18"/>
    </location>
</feature>
<evidence type="ECO:0000313" key="3">
    <source>
        <dbReference type="EMBL" id="OAA47115.1"/>
    </source>
</evidence>